<dbReference type="Proteomes" id="UP000018087">
    <property type="component" value="Unassembled WGS sequence"/>
</dbReference>
<dbReference type="AlphaFoldDB" id="U7PRG0"/>
<gene>
    <name evidence="2" type="ORF">HMPREF1624_05680</name>
</gene>
<dbReference type="OrthoDB" id="2865258at2759"/>
<dbReference type="SFLD" id="SFLDS00003">
    <property type="entry name" value="Haloacid_Dehalogenase"/>
    <property type="match status" value="1"/>
</dbReference>
<dbReference type="SFLD" id="SFLDG01129">
    <property type="entry name" value="C1.5:_HAD__Beta-PGM__Phosphata"/>
    <property type="match status" value="1"/>
</dbReference>
<proteinExistence type="predicted"/>
<dbReference type="STRING" id="1391915.U7PRG0"/>
<dbReference type="Pfam" id="PF12689">
    <property type="entry name" value="Acid_PPase"/>
    <property type="match status" value="2"/>
</dbReference>
<dbReference type="InterPro" id="IPR023214">
    <property type="entry name" value="HAD_sf"/>
</dbReference>
<feature type="compositionally biased region" description="Basic and acidic residues" evidence="1">
    <location>
        <begin position="258"/>
        <end position="274"/>
    </location>
</feature>
<dbReference type="InterPro" id="IPR036412">
    <property type="entry name" value="HAD-like_sf"/>
</dbReference>
<protein>
    <recommendedName>
        <fullName evidence="4">Magnesium-dependent phosphatase-1</fullName>
    </recommendedName>
</protein>
<dbReference type="SFLD" id="SFLDG01131">
    <property type="entry name" value="C1.5.2:_MDP_Like"/>
    <property type="match status" value="1"/>
</dbReference>
<reference evidence="3" key="1">
    <citation type="journal article" date="2014" name="Genome Announc.">
        <title>Genome sequence of the pathogenic fungus Sporothrix schenckii (ATCC 58251).</title>
        <authorList>
            <person name="Cuomo C.A."/>
            <person name="Rodriguez-Del Valle N."/>
            <person name="Perez-Sanchez L."/>
            <person name="Abouelleil A."/>
            <person name="Goldberg J."/>
            <person name="Young S."/>
            <person name="Zeng Q."/>
            <person name="Birren B.W."/>
        </authorList>
    </citation>
    <scope>NUCLEOTIDE SEQUENCE [LARGE SCALE GENOMIC DNA]</scope>
    <source>
        <strain evidence="3">ATCC 58251 / de Perez 2211183</strain>
    </source>
</reference>
<feature type="region of interest" description="Disordered" evidence="1">
    <location>
        <begin position="254"/>
        <end position="284"/>
    </location>
</feature>
<dbReference type="eggNOG" id="KOG4549">
    <property type="taxonomic scope" value="Eukaryota"/>
</dbReference>
<dbReference type="GO" id="GO:0003993">
    <property type="term" value="F:acid phosphatase activity"/>
    <property type="evidence" value="ECO:0007669"/>
    <property type="project" value="TreeGrafter"/>
</dbReference>
<evidence type="ECO:0000313" key="3">
    <source>
        <dbReference type="Proteomes" id="UP000018087"/>
    </source>
</evidence>
<accession>U7PRG0</accession>
<evidence type="ECO:0000313" key="2">
    <source>
        <dbReference type="EMBL" id="ERS97511.1"/>
    </source>
</evidence>
<name>U7PRG0_SPOS1</name>
<dbReference type="Gene3D" id="3.40.50.1000">
    <property type="entry name" value="HAD superfamily/HAD-like"/>
    <property type="match status" value="1"/>
</dbReference>
<sequence length="284" mass="30526">MGDSTTTQAPPPAYPFPAGSVFTDGHPLPRLVVFDLDYTLWPFWVDTHVVAPIKIKAADAAVDEAVARGRRARKLRDAIAAGKAGASADVSGSASTSASDFTPVTVVDKYGESFAFYGDVPHVLHALPTAGIRMGVASRTSAPELGRAMLQLLRVPQGPGAHGGDRDGGADYTGGGGVAAITLFDAGLEIYPTNKLRHMEALQRRTQIAYEDFLFFDDESRNRNVETLGVTMFLVRDGVTWDAVEKGVRAWRRRHGHSGGDRLGKEETRGKVGDGEGSDYEYAY</sequence>
<dbReference type="PANTHER" id="PTHR17901">
    <property type="entry name" value="MAGNESIUM-DEPENDENT PHOSPHATASE 1 MDP1"/>
    <property type="match status" value="1"/>
</dbReference>
<dbReference type="SUPFAM" id="SSF56784">
    <property type="entry name" value="HAD-like"/>
    <property type="match status" value="1"/>
</dbReference>
<evidence type="ECO:0008006" key="4">
    <source>
        <dbReference type="Google" id="ProtNLM"/>
    </source>
</evidence>
<evidence type="ECO:0000256" key="1">
    <source>
        <dbReference type="SAM" id="MobiDB-lite"/>
    </source>
</evidence>
<dbReference type="HOGENOM" id="CLU_071162_0_0_1"/>
<organism evidence="2 3">
    <name type="scientific">Sporothrix schenckii (strain ATCC 58251 / de Perez 2211183)</name>
    <name type="common">Rose-picker's disease fungus</name>
    <dbReference type="NCBI Taxonomy" id="1391915"/>
    <lineage>
        <taxon>Eukaryota</taxon>
        <taxon>Fungi</taxon>
        <taxon>Dikarya</taxon>
        <taxon>Ascomycota</taxon>
        <taxon>Pezizomycotina</taxon>
        <taxon>Sordariomycetes</taxon>
        <taxon>Sordariomycetidae</taxon>
        <taxon>Ophiostomatales</taxon>
        <taxon>Ophiostomataceae</taxon>
        <taxon>Sporothrix</taxon>
    </lineage>
</organism>
<keyword evidence="3" id="KW-1185">Reference proteome</keyword>
<dbReference type="PANTHER" id="PTHR17901:SF14">
    <property type="entry name" value="MAGNESIUM-DEPENDENT PHOSPHATASE 1"/>
    <property type="match status" value="1"/>
</dbReference>
<dbReference type="EMBL" id="KI440847">
    <property type="protein sequence ID" value="ERS97511.1"/>
    <property type="molecule type" value="Genomic_DNA"/>
</dbReference>
<dbReference type="InterPro" id="IPR010036">
    <property type="entry name" value="MDP_1_eu_arc"/>
</dbReference>